<protein>
    <recommendedName>
        <fullName evidence="6">Cytohesin Ubiquitin Protein Inducing domain-containing protein</fullName>
    </recommendedName>
</protein>
<feature type="compositionally biased region" description="Polar residues" evidence="5">
    <location>
        <begin position="445"/>
        <end position="463"/>
    </location>
</feature>
<gene>
    <name evidence="7" type="ORF">QQF64_032212</name>
</gene>
<dbReference type="Pfam" id="PF06625">
    <property type="entry name" value="DUF1151"/>
    <property type="match status" value="1"/>
</dbReference>
<evidence type="ECO:0000256" key="4">
    <source>
        <dbReference type="SAM" id="Coils"/>
    </source>
</evidence>
<dbReference type="InterPro" id="IPR043447">
    <property type="entry name" value="CCDC120/INAVA"/>
</dbReference>
<dbReference type="PANTHER" id="PTHR16093">
    <property type="entry name" value="COILED-COIL DOMAIN-CONTAINING PROTEIN 120 FAMILY MEMBER"/>
    <property type="match status" value="1"/>
</dbReference>
<feature type="compositionally biased region" description="Polar residues" evidence="5">
    <location>
        <begin position="608"/>
        <end position="630"/>
    </location>
</feature>
<feature type="region of interest" description="Disordered" evidence="5">
    <location>
        <begin position="432"/>
        <end position="547"/>
    </location>
</feature>
<evidence type="ECO:0000256" key="2">
    <source>
        <dbReference type="ARBA" id="ARBA00022490"/>
    </source>
</evidence>
<keyword evidence="3 4" id="KW-0175">Coiled coil</keyword>
<dbReference type="Proteomes" id="UP001558613">
    <property type="component" value="Unassembled WGS sequence"/>
</dbReference>
<name>A0ABR3MZ68_9TELE</name>
<comment type="caution">
    <text evidence="7">The sequence shown here is derived from an EMBL/GenBank/DDBJ whole genome shotgun (WGS) entry which is preliminary data.</text>
</comment>
<feature type="domain" description="Cytohesin Ubiquitin Protein Inducing" evidence="6">
    <location>
        <begin position="203"/>
        <end position="336"/>
    </location>
</feature>
<evidence type="ECO:0000256" key="1">
    <source>
        <dbReference type="ARBA" id="ARBA00004496"/>
    </source>
</evidence>
<dbReference type="InterPro" id="IPR021774">
    <property type="entry name" value="CUPID"/>
</dbReference>
<feature type="compositionally biased region" description="Low complexity" evidence="5">
    <location>
        <begin position="577"/>
        <end position="590"/>
    </location>
</feature>
<feature type="compositionally biased region" description="Polar residues" evidence="5">
    <location>
        <begin position="502"/>
        <end position="512"/>
    </location>
</feature>
<feature type="compositionally biased region" description="Low complexity" evidence="5">
    <location>
        <begin position="466"/>
        <end position="481"/>
    </location>
</feature>
<accession>A0ABR3MZ68</accession>
<dbReference type="Pfam" id="PF11819">
    <property type="entry name" value="CUPID"/>
    <property type="match status" value="1"/>
</dbReference>
<comment type="subcellular location">
    <subcellularLocation>
        <location evidence="1">Cytoplasm</location>
    </subcellularLocation>
</comment>
<organism evidence="7 8">
    <name type="scientific">Cirrhinus molitorella</name>
    <name type="common">mud carp</name>
    <dbReference type="NCBI Taxonomy" id="172907"/>
    <lineage>
        <taxon>Eukaryota</taxon>
        <taxon>Metazoa</taxon>
        <taxon>Chordata</taxon>
        <taxon>Craniata</taxon>
        <taxon>Vertebrata</taxon>
        <taxon>Euteleostomi</taxon>
        <taxon>Actinopterygii</taxon>
        <taxon>Neopterygii</taxon>
        <taxon>Teleostei</taxon>
        <taxon>Ostariophysi</taxon>
        <taxon>Cypriniformes</taxon>
        <taxon>Cyprinidae</taxon>
        <taxon>Labeoninae</taxon>
        <taxon>Labeonini</taxon>
        <taxon>Cirrhinus</taxon>
    </lineage>
</organism>
<dbReference type="InterPro" id="IPR009533">
    <property type="entry name" value="FAM107"/>
</dbReference>
<feature type="region of interest" description="Disordered" evidence="5">
    <location>
        <begin position="730"/>
        <end position="756"/>
    </location>
</feature>
<evidence type="ECO:0000313" key="7">
    <source>
        <dbReference type="EMBL" id="KAL1269923.1"/>
    </source>
</evidence>
<keyword evidence="8" id="KW-1185">Reference proteome</keyword>
<keyword evidence="2" id="KW-0963">Cytoplasm</keyword>
<feature type="compositionally biased region" description="Polar residues" evidence="5">
    <location>
        <begin position="657"/>
        <end position="675"/>
    </location>
</feature>
<feature type="region of interest" description="Disordered" evidence="5">
    <location>
        <begin position="577"/>
        <end position="687"/>
    </location>
</feature>
<proteinExistence type="predicted"/>
<dbReference type="EMBL" id="JAYMGO010000008">
    <property type="protein sequence ID" value="KAL1269923.1"/>
    <property type="molecule type" value="Genomic_DNA"/>
</dbReference>
<dbReference type="PANTHER" id="PTHR16093:SF4">
    <property type="entry name" value="INNATE IMMUNITY ACTIVATOR PROTEIN"/>
    <property type="match status" value="1"/>
</dbReference>
<sequence length="787" mass="88998">MLDTTKKQSTVCVERPGFRHHRKENYVCHPPVSPQSTDSGDEFIQLRKLNGSPGECPSRQNLHKELLLGHKKLLLEEKPELQRVLQQRRLDLHREQELALRPPSDLEQELRKRQQKLQEYEMEEQRRLEDEKNVPEFSSGFWLASVKTPHPAALWSPPAHEHLLEWSERRVCIGLDTAKKGHICRLNSDIVENCRVKKISMDCKEEISDSDSGIILNSGPDSPTSPVKDLSTHTRAMRLKQQALEDRLELCVLELKKLCIREAELTGKLPSDYPLLPDEKPPQVRRRIGAAFKLDEGFISQDGEESELHTLEADLALQRQIYEAARKLSLEEHISKPVRKSRLQQCKREEKKLKELQDAILKHRINHGCVSPQTCYSSRQRDLCMSDDSSLSDAVALDDDSDSAPFSPAVLGSSTDSGFQCLTLLPYNGPKQSSSSSSLDYDASPIQNSPWKESSLDQPYQKQKPSHSACSSRSSSPTGSPADTRMAELPPPPQFAFKSLPVRNNQPNSAPSTPELPLRRQFSQSFRLPRSKPELTKASSDLGRGRTKLPRRRVTDFALAYSVQRLYQCSSEDSSSELSISSYSSSSSRETTNEAPKPCPPPYGYHRTVTNKAPVQLNSHSTLKNNNNLTHLVPGPNRVKISNRTPLQADMGRLQLGPNSQSDTVKTNKPQQEVTSPKRMVKPPPPYTKVVRTTSLREYPNHPSRVLPRDVVSGELKTWHQKNNIAMSKPRSLERQGSMRIKRPEPPPYHQIPSHKQVSQKVILQRASDGTPLQWYEEEDSEIVSQV</sequence>
<evidence type="ECO:0000256" key="3">
    <source>
        <dbReference type="ARBA" id="ARBA00023054"/>
    </source>
</evidence>
<reference evidence="7 8" key="1">
    <citation type="submission" date="2023-09" db="EMBL/GenBank/DDBJ databases">
        <authorList>
            <person name="Wang M."/>
        </authorList>
    </citation>
    <scope>NUCLEOTIDE SEQUENCE [LARGE SCALE GENOMIC DNA]</scope>
    <source>
        <strain evidence="7">GT-2023</strain>
        <tissue evidence="7">Liver</tissue>
    </source>
</reference>
<evidence type="ECO:0000259" key="6">
    <source>
        <dbReference type="Pfam" id="PF11819"/>
    </source>
</evidence>
<evidence type="ECO:0000256" key="5">
    <source>
        <dbReference type="SAM" id="MobiDB-lite"/>
    </source>
</evidence>
<evidence type="ECO:0000313" key="8">
    <source>
        <dbReference type="Proteomes" id="UP001558613"/>
    </source>
</evidence>
<feature type="coiled-coil region" evidence="4">
    <location>
        <begin position="339"/>
        <end position="366"/>
    </location>
</feature>